<keyword evidence="2 4" id="KW-0238">DNA-binding</keyword>
<reference evidence="6 7" key="1">
    <citation type="submission" date="2017-06" db="EMBL/GenBank/DDBJ databases">
        <authorList>
            <person name="Kim H.J."/>
            <person name="Triplett B.A."/>
        </authorList>
    </citation>
    <scope>NUCLEOTIDE SEQUENCE [LARGE SCALE GENOMIC DNA]</scope>
    <source>
        <strain evidence="6 7">DSM 44715</strain>
    </source>
</reference>
<evidence type="ECO:0000259" key="5">
    <source>
        <dbReference type="PROSITE" id="PS50977"/>
    </source>
</evidence>
<dbReference type="GO" id="GO:0000976">
    <property type="term" value="F:transcription cis-regulatory region binding"/>
    <property type="evidence" value="ECO:0007669"/>
    <property type="project" value="TreeGrafter"/>
</dbReference>
<gene>
    <name evidence="6" type="ORF">SAMN05443665_103145</name>
</gene>
<protein>
    <submittedName>
        <fullName evidence="6">Transcriptional regulator, TetR family</fullName>
    </submittedName>
</protein>
<keyword evidence="1" id="KW-0805">Transcription regulation</keyword>
<dbReference type="Pfam" id="PF00440">
    <property type="entry name" value="TetR_N"/>
    <property type="match status" value="1"/>
</dbReference>
<dbReference type="InterPro" id="IPR036271">
    <property type="entry name" value="Tet_transcr_reg_TetR-rel_C_sf"/>
</dbReference>
<keyword evidence="7" id="KW-1185">Reference proteome</keyword>
<dbReference type="InterPro" id="IPR050109">
    <property type="entry name" value="HTH-type_TetR-like_transc_reg"/>
</dbReference>
<dbReference type="Proteomes" id="UP000198318">
    <property type="component" value="Unassembled WGS sequence"/>
</dbReference>
<dbReference type="PRINTS" id="PR00455">
    <property type="entry name" value="HTHTETR"/>
</dbReference>
<dbReference type="Gene3D" id="1.10.357.10">
    <property type="entry name" value="Tetracycline Repressor, domain 2"/>
    <property type="match status" value="1"/>
</dbReference>
<dbReference type="SUPFAM" id="SSF46689">
    <property type="entry name" value="Homeodomain-like"/>
    <property type="match status" value="1"/>
</dbReference>
<feature type="DNA-binding region" description="H-T-H motif" evidence="4">
    <location>
        <begin position="33"/>
        <end position="52"/>
    </location>
</feature>
<evidence type="ECO:0000256" key="1">
    <source>
        <dbReference type="ARBA" id="ARBA00023015"/>
    </source>
</evidence>
<proteinExistence type="predicted"/>
<dbReference type="OrthoDB" id="9795011at2"/>
<dbReference type="PANTHER" id="PTHR30055:SF234">
    <property type="entry name" value="HTH-TYPE TRANSCRIPTIONAL REGULATOR BETI"/>
    <property type="match status" value="1"/>
</dbReference>
<evidence type="ECO:0000256" key="2">
    <source>
        <dbReference type="ARBA" id="ARBA00023125"/>
    </source>
</evidence>
<evidence type="ECO:0000256" key="4">
    <source>
        <dbReference type="PROSITE-ProRule" id="PRU00335"/>
    </source>
</evidence>
<dbReference type="InterPro" id="IPR049445">
    <property type="entry name" value="TetR_SbtR-like_C"/>
</dbReference>
<dbReference type="InterPro" id="IPR001647">
    <property type="entry name" value="HTH_TetR"/>
</dbReference>
<feature type="domain" description="HTH tetR-type" evidence="5">
    <location>
        <begin position="11"/>
        <end position="70"/>
    </location>
</feature>
<dbReference type="Pfam" id="PF21597">
    <property type="entry name" value="TetR_C_43"/>
    <property type="match status" value="1"/>
</dbReference>
<organism evidence="6 7">
    <name type="scientific">Actinomadura meyerae</name>
    <dbReference type="NCBI Taxonomy" id="240840"/>
    <lineage>
        <taxon>Bacteria</taxon>
        <taxon>Bacillati</taxon>
        <taxon>Actinomycetota</taxon>
        <taxon>Actinomycetes</taxon>
        <taxon>Streptosporangiales</taxon>
        <taxon>Thermomonosporaceae</taxon>
        <taxon>Actinomadura</taxon>
    </lineage>
</organism>
<evidence type="ECO:0000313" key="6">
    <source>
        <dbReference type="EMBL" id="SNT45431.1"/>
    </source>
</evidence>
<accession>A0A239MRS6</accession>
<dbReference type="EMBL" id="FZOR01000031">
    <property type="protein sequence ID" value="SNT45431.1"/>
    <property type="molecule type" value="Genomic_DNA"/>
</dbReference>
<dbReference type="RefSeq" id="WP_089328995.1">
    <property type="nucleotide sequence ID" value="NZ_FZOR01000031.1"/>
</dbReference>
<evidence type="ECO:0000256" key="3">
    <source>
        <dbReference type="ARBA" id="ARBA00023163"/>
    </source>
</evidence>
<evidence type="ECO:0000313" key="7">
    <source>
        <dbReference type="Proteomes" id="UP000198318"/>
    </source>
</evidence>
<dbReference type="SUPFAM" id="SSF48498">
    <property type="entry name" value="Tetracyclin repressor-like, C-terminal domain"/>
    <property type="match status" value="1"/>
</dbReference>
<dbReference type="PROSITE" id="PS50977">
    <property type="entry name" value="HTH_TETR_2"/>
    <property type="match status" value="1"/>
</dbReference>
<dbReference type="InterPro" id="IPR009057">
    <property type="entry name" value="Homeodomain-like_sf"/>
</dbReference>
<dbReference type="GO" id="GO:0003700">
    <property type="term" value="F:DNA-binding transcription factor activity"/>
    <property type="evidence" value="ECO:0007669"/>
    <property type="project" value="TreeGrafter"/>
</dbReference>
<sequence length="231" mass="24672">MSSEPRRADARRNRERILRAAYEAFAAEGRLVPLDDIARRAGVGAGTVYRNFPTKEALFAAVVSDRVEQIVAEAEALGDAADPGAAFHGFVTKIVRRAMVNHALSEALAADLGDFDVCGADARFTAALDVLLCRAQAAGAVRGDVGVQDVRALMSAAMYMERRQGGDGRLASLAYDALRPEVTKRNETHAARCELCGAPFTPASTGRPARYCGAACRQKAHRRKRGAPKSG</sequence>
<name>A0A239MRS6_9ACTN</name>
<dbReference type="PANTHER" id="PTHR30055">
    <property type="entry name" value="HTH-TYPE TRANSCRIPTIONAL REGULATOR RUTR"/>
    <property type="match status" value="1"/>
</dbReference>
<dbReference type="AlphaFoldDB" id="A0A239MRS6"/>
<keyword evidence="3" id="KW-0804">Transcription</keyword>